<organism evidence="2 3">
    <name type="scientific">Anaeromonas frigoriresistens</name>
    <dbReference type="NCBI Taxonomy" id="2683708"/>
    <lineage>
        <taxon>Bacteria</taxon>
        <taxon>Bacillati</taxon>
        <taxon>Bacillota</taxon>
        <taxon>Tissierellia</taxon>
        <taxon>Tissierellales</taxon>
        <taxon>Thermohalobacteraceae</taxon>
        <taxon>Anaeromonas</taxon>
    </lineage>
</organism>
<comment type="caution">
    <text evidence="2">The sequence shown here is derived from an EMBL/GenBank/DDBJ whole genome shotgun (WGS) entry which is preliminary data.</text>
</comment>
<dbReference type="EMBL" id="WSFT01000053">
    <property type="protein sequence ID" value="MBS4540113.1"/>
    <property type="molecule type" value="Genomic_DNA"/>
</dbReference>
<sequence length="63" mass="7059">MAPIVDEALEKLNYDFDFDIISDIQLIAKSGINKPPAITINDKVVVEGYIPTVEELVEKLKEI</sequence>
<dbReference type="InterPro" id="IPR012336">
    <property type="entry name" value="Thioredoxin-like_fold"/>
</dbReference>
<keyword evidence="3" id="KW-1185">Reference proteome</keyword>
<evidence type="ECO:0000313" key="2">
    <source>
        <dbReference type="EMBL" id="MBS4540113.1"/>
    </source>
</evidence>
<dbReference type="Gene3D" id="3.40.30.10">
    <property type="entry name" value="Glutaredoxin"/>
    <property type="match status" value="1"/>
</dbReference>
<name>A0A942ZA90_9FIRM</name>
<evidence type="ECO:0000259" key="1">
    <source>
        <dbReference type="Pfam" id="PF13192"/>
    </source>
</evidence>
<gene>
    <name evidence="2" type="ORF">GOQ27_16665</name>
</gene>
<reference evidence="2" key="1">
    <citation type="submission" date="2019-12" db="EMBL/GenBank/DDBJ databases">
        <title>Clostridiaceae gen. nov. sp. nov., isolated from sediment in Xinjiang, China.</title>
        <authorList>
            <person name="Zhang R."/>
        </authorList>
    </citation>
    <scope>NUCLEOTIDE SEQUENCE</scope>
    <source>
        <strain evidence="2">D2Q-11</strain>
    </source>
</reference>
<dbReference type="Pfam" id="PF13192">
    <property type="entry name" value="Thioredoxin_3"/>
    <property type="match status" value="1"/>
</dbReference>
<dbReference type="InterPro" id="IPR036249">
    <property type="entry name" value="Thioredoxin-like_sf"/>
</dbReference>
<accession>A0A942ZA90</accession>
<feature type="domain" description="Thioredoxin-like fold" evidence="1">
    <location>
        <begin position="4"/>
        <end position="60"/>
    </location>
</feature>
<dbReference type="SUPFAM" id="SSF52833">
    <property type="entry name" value="Thioredoxin-like"/>
    <property type="match status" value="1"/>
</dbReference>
<dbReference type="Proteomes" id="UP000724672">
    <property type="component" value="Unassembled WGS sequence"/>
</dbReference>
<protein>
    <submittedName>
        <fullName evidence="2">Thioredoxin family protein</fullName>
    </submittedName>
</protein>
<proteinExistence type="predicted"/>
<dbReference type="AlphaFoldDB" id="A0A942ZA90"/>
<evidence type="ECO:0000313" key="3">
    <source>
        <dbReference type="Proteomes" id="UP000724672"/>
    </source>
</evidence>